<comment type="catalytic activity">
    <reaction evidence="1">
        <text>ATP + protein L-histidine = ADP + protein N-phospho-L-histidine.</text>
        <dbReference type="EC" id="2.7.13.3"/>
    </reaction>
</comment>
<keyword evidence="5" id="KW-0808">Transferase</keyword>
<dbReference type="InterPro" id="IPR036097">
    <property type="entry name" value="HisK_dim/P_sf"/>
</dbReference>
<dbReference type="SUPFAM" id="SSF55874">
    <property type="entry name" value="ATPase domain of HSP90 chaperone/DNA topoisomerase II/histidine kinase"/>
    <property type="match status" value="1"/>
</dbReference>
<dbReference type="InterPro" id="IPR036890">
    <property type="entry name" value="HATPase_C_sf"/>
</dbReference>
<keyword evidence="9" id="KW-0902">Two-component regulatory system</keyword>
<dbReference type="Gene3D" id="1.10.287.130">
    <property type="match status" value="1"/>
</dbReference>
<dbReference type="GO" id="GO:0000155">
    <property type="term" value="F:phosphorelay sensor kinase activity"/>
    <property type="evidence" value="ECO:0007669"/>
    <property type="project" value="InterPro"/>
</dbReference>
<keyword evidence="6 11" id="KW-0812">Transmembrane</keyword>
<dbReference type="HOGENOM" id="CLU_000445_42_3_6"/>
<name>N6W1A9_9GAMM</name>
<dbReference type="PROSITE" id="PS50109">
    <property type="entry name" value="HIS_KIN"/>
    <property type="match status" value="1"/>
</dbReference>
<evidence type="ECO:0000313" key="14">
    <source>
        <dbReference type="EMBL" id="ENO16295.1"/>
    </source>
</evidence>
<evidence type="ECO:0000259" key="12">
    <source>
        <dbReference type="PROSITE" id="PS50109"/>
    </source>
</evidence>
<dbReference type="EMBL" id="APLQ01000011">
    <property type="protein sequence ID" value="ENO16295.1"/>
    <property type="molecule type" value="Genomic_DNA"/>
</dbReference>
<evidence type="ECO:0000259" key="13">
    <source>
        <dbReference type="PROSITE" id="PS50885"/>
    </source>
</evidence>
<evidence type="ECO:0000256" key="5">
    <source>
        <dbReference type="ARBA" id="ARBA00022679"/>
    </source>
</evidence>
<feature type="transmembrane region" description="Helical" evidence="11">
    <location>
        <begin position="167"/>
        <end position="187"/>
    </location>
</feature>
<sequence>MPAAIGRLSVNARLLIAALVLVGLILPLAGILLSYNFKQSVSSAFDERLRSLLNVVIAGIEYDPNSRSLHMVRSLGDPQFERVFSGWYWQASDGGELSLTSRSLWDQRLAVSGEPGLHLSNQPGPLGEPLRVIERDVKLSNLQSTLHLSVAASREELDAEVDRFSRLLWLSLAGLGVLLLAGLAIQIRWGLSPLRRIHGNLREVENGQSQRLDTDFPSELKALAEAINLVLERDEQLIERGRAAAGNLAHALKTPVTVLKTHCERLPEAQARPLLNELQRLDDAVRHHLARAAAAGATPLTRTTDVADALGTVVTGIGRMAERRDLVLQSQPLPDAKVRMDAQDLQEIVGNLLENAVKWASTTVVFDCEIAADRLLLRVADDGDGLTEAQRVEALERGRMLDERRSGSGLGLAIVSELVGLYGGEFELGRAEQGGLLALVSLPVAQGAP</sequence>
<comment type="caution">
    <text evidence="14">The sequence shown here is derived from an EMBL/GenBank/DDBJ whole genome shotgun (WGS) entry which is preliminary data.</text>
</comment>
<evidence type="ECO:0000256" key="6">
    <source>
        <dbReference type="ARBA" id="ARBA00022692"/>
    </source>
</evidence>
<dbReference type="PROSITE" id="PS50885">
    <property type="entry name" value="HAMP"/>
    <property type="match status" value="1"/>
</dbReference>
<dbReference type="Proteomes" id="UP000013165">
    <property type="component" value="Unassembled WGS sequence"/>
</dbReference>
<dbReference type="SMART" id="SM00387">
    <property type="entry name" value="HATPase_c"/>
    <property type="match status" value="1"/>
</dbReference>
<dbReference type="InterPro" id="IPR003660">
    <property type="entry name" value="HAMP_dom"/>
</dbReference>
<feature type="transmembrane region" description="Helical" evidence="11">
    <location>
        <begin position="12"/>
        <end position="35"/>
    </location>
</feature>
<dbReference type="RefSeq" id="WP_004580581.1">
    <property type="nucleotide sequence ID" value="NZ_AP028878.1"/>
</dbReference>
<evidence type="ECO:0000313" key="15">
    <source>
        <dbReference type="Proteomes" id="UP000013165"/>
    </source>
</evidence>
<dbReference type="SUPFAM" id="SSF47384">
    <property type="entry name" value="Homodimeric domain of signal transducing histidine kinase"/>
    <property type="match status" value="1"/>
</dbReference>
<dbReference type="EC" id="2.7.13.3" evidence="3"/>
<reference evidence="14 15" key="1">
    <citation type="journal article" date="2013" name="Genome Announc.">
        <title>Genome Sequence of the Polycyclic Aromatic Hydrocarbon-Degrading Bacterium Strain Marinobacter nanhaiticus D15-8WT.</title>
        <authorList>
            <person name="Cui Z."/>
            <person name="Gao W."/>
            <person name="Li Q."/>
            <person name="Xu G."/>
            <person name="Zheng L."/>
        </authorList>
    </citation>
    <scope>NUCLEOTIDE SEQUENCE [LARGE SCALE GENOMIC DNA]</scope>
    <source>
        <strain evidence="14 15">D15-8W</strain>
    </source>
</reference>
<proteinExistence type="predicted"/>
<accession>N6W1A9</accession>
<evidence type="ECO:0000256" key="4">
    <source>
        <dbReference type="ARBA" id="ARBA00022553"/>
    </source>
</evidence>
<keyword evidence="8 11" id="KW-1133">Transmembrane helix</keyword>
<evidence type="ECO:0000256" key="1">
    <source>
        <dbReference type="ARBA" id="ARBA00000085"/>
    </source>
</evidence>
<evidence type="ECO:0000256" key="3">
    <source>
        <dbReference type="ARBA" id="ARBA00012438"/>
    </source>
</evidence>
<evidence type="ECO:0000256" key="2">
    <source>
        <dbReference type="ARBA" id="ARBA00004370"/>
    </source>
</evidence>
<dbReference type="STRING" id="626887.J057_13101"/>
<evidence type="ECO:0000256" key="11">
    <source>
        <dbReference type="SAM" id="Phobius"/>
    </source>
</evidence>
<dbReference type="PANTHER" id="PTHR45436">
    <property type="entry name" value="SENSOR HISTIDINE KINASE YKOH"/>
    <property type="match status" value="1"/>
</dbReference>
<dbReference type="InterPro" id="IPR003594">
    <property type="entry name" value="HATPase_dom"/>
</dbReference>
<evidence type="ECO:0000256" key="10">
    <source>
        <dbReference type="ARBA" id="ARBA00023136"/>
    </source>
</evidence>
<gene>
    <name evidence="14" type="ORF">J057_13101</name>
</gene>
<dbReference type="InterPro" id="IPR004358">
    <property type="entry name" value="Sig_transdc_His_kin-like_C"/>
</dbReference>
<dbReference type="PRINTS" id="PR00344">
    <property type="entry name" value="BCTRLSENSOR"/>
</dbReference>
<organism evidence="14 15">
    <name type="scientific">Marinobacter nanhaiticus D15-8W</name>
    <dbReference type="NCBI Taxonomy" id="626887"/>
    <lineage>
        <taxon>Bacteria</taxon>
        <taxon>Pseudomonadati</taxon>
        <taxon>Pseudomonadota</taxon>
        <taxon>Gammaproteobacteria</taxon>
        <taxon>Pseudomonadales</taxon>
        <taxon>Marinobacteraceae</taxon>
        <taxon>Marinobacter</taxon>
    </lineage>
</organism>
<dbReference type="PANTHER" id="PTHR45436:SF5">
    <property type="entry name" value="SENSOR HISTIDINE KINASE TRCS"/>
    <property type="match status" value="1"/>
</dbReference>
<comment type="subcellular location">
    <subcellularLocation>
        <location evidence="2">Membrane</location>
    </subcellularLocation>
</comment>
<evidence type="ECO:0000256" key="9">
    <source>
        <dbReference type="ARBA" id="ARBA00023012"/>
    </source>
</evidence>
<keyword evidence="10 11" id="KW-0472">Membrane</keyword>
<feature type="domain" description="Histidine kinase" evidence="12">
    <location>
        <begin position="247"/>
        <end position="446"/>
    </location>
</feature>
<dbReference type="OrthoDB" id="9809567at2"/>
<dbReference type="GO" id="GO:0005886">
    <property type="term" value="C:plasma membrane"/>
    <property type="evidence" value="ECO:0007669"/>
    <property type="project" value="TreeGrafter"/>
</dbReference>
<feature type="domain" description="HAMP" evidence="13">
    <location>
        <begin position="188"/>
        <end position="239"/>
    </location>
</feature>
<dbReference type="Gene3D" id="3.30.565.10">
    <property type="entry name" value="Histidine kinase-like ATPase, C-terminal domain"/>
    <property type="match status" value="1"/>
</dbReference>
<protein>
    <recommendedName>
        <fullName evidence="3">histidine kinase</fullName>
        <ecNumber evidence="3">2.7.13.3</ecNumber>
    </recommendedName>
</protein>
<dbReference type="PATRIC" id="fig|626887.3.peg.2624"/>
<dbReference type="eggNOG" id="COG0642">
    <property type="taxonomic scope" value="Bacteria"/>
</dbReference>
<keyword evidence="4" id="KW-0597">Phosphoprotein</keyword>
<evidence type="ECO:0000256" key="8">
    <source>
        <dbReference type="ARBA" id="ARBA00022989"/>
    </source>
</evidence>
<keyword evidence="7 14" id="KW-0418">Kinase</keyword>
<keyword evidence="15" id="KW-1185">Reference proteome</keyword>
<dbReference type="Pfam" id="PF02518">
    <property type="entry name" value="HATPase_c"/>
    <property type="match status" value="1"/>
</dbReference>
<dbReference type="InterPro" id="IPR005467">
    <property type="entry name" value="His_kinase_dom"/>
</dbReference>
<evidence type="ECO:0000256" key="7">
    <source>
        <dbReference type="ARBA" id="ARBA00022777"/>
    </source>
</evidence>
<dbReference type="AlphaFoldDB" id="N6W1A9"/>
<dbReference type="InterPro" id="IPR050428">
    <property type="entry name" value="TCS_sensor_his_kinase"/>
</dbReference>